<proteinExistence type="inferred from homology"/>
<dbReference type="OMA" id="GNKWPKA"/>
<dbReference type="Pfam" id="PF07258">
    <property type="entry name" value="COMM_domain"/>
    <property type="match status" value="1"/>
</dbReference>
<dbReference type="STRING" id="30732.ENSOMEP00000029804"/>
<reference evidence="5" key="1">
    <citation type="submission" date="2025-08" db="UniProtKB">
        <authorList>
            <consortium name="Ensembl"/>
        </authorList>
    </citation>
    <scope>IDENTIFICATION</scope>
</reference>
<dbReference type="PROSITE" id="PS51269">
    <property type="entry name" value="COMM"/>
    <property type="match status" value="1"/>
</dbReference>
<evidence type="ECO:0000256" key="2">
    <source>
        <dbReference type="ARBA" id="ARBA00093393"/>
    </source>
</evidence>
<dbReference type="Ensembl" id="ENSOMET00000019646.1">
    <property type="protein sequence ID" value="ENSOMEP00000029804.1"/>
    <property type="gene ID" value="ENSOMEG00000013679.1"/>
</dbReference>
<dbReference type="Proteomes" id="UP000261560">
    <property type="component" value="Unplaced"/>
</dbReference>
<dbReference type="GeneTree" id="ENSGT00390000018369"/>
<protein>
    <recommendedName>
        <fullName evidence="1">COMM domain-containing protein 6</fullName>
    </recommendedName>
</protein>
<accession>A0A3B3DJZ7</accession>
<feature type="domain" description="COMM" evidence="4">
    <location>
        <begin position="133"/>
        <end position="200"/>
    </location>
</feature>
<evidence type="ECO:0000259" key="4">
    <source>
        <dbReference type="PROSITE" id="PS51269"/>
    </source>
</evidence>
<comment type="similarity">
    <text evidence="3">Belongs to the COMM domain-containing protein 6 family.</text>
</comment>
<evidence type="ECO:0000256" key="1">
    <source>
        <dbReference type="ARBA" id="ARBA00039908"/>
    </source>
</evidence>
<dbReference type="InterPro" id="IPR047155">
    <property type="entry name" value="COMMD4/6/7/8"/>
</dbReference>
<evidence type="ECO:0000313" key="6">
    <source>
        <dbReference type="Proteomes" id="UP000261560"/>
    </source>
</evidence>
<dbReference type="GO" id="GO:0051059">
    <property type="term" value="F:NF-kappaB binding"/>
    <property type="evidence" value="ECO:0007669"/>
    <property type="project" value="TreeGrafter"/>
</dbReference>
<dbReference type="PANTHER" id="PTHR16231">
    <property type="entry name" value="COMM DOMAIN-CONTAINING PROTEIN 4-8 FAMILY MEMBER"/>
    <property type="match status" value="1"/>
</dbReference>
<dbReference type="AlphaFoldDB" id="A0A3B3DJZ7"/>
<sequence length="200" mass="22167">MPAAEVPSSGIDSVVDNICRLPLDLFTETCQHVLIYLQGLASGIDSAFISHKFLQPGVGLNHEAQQEIIRFLLLTFRSAGQSNISADELVSKLEDGSQKWSKSSLQVLHRLWSEHGAAVHAQQELQASLRIGQVVDVQWRLGMAVSSDVCRSLNSPYVTLLLKIAEPSGLMCQKSFEMSIPQFQNFHKQFKEMAALMETV</sequence>
<dbReference type="PANTHER" id="PTHR16231:SF5">
    <property type="entry name" value="COMM DOMAIN-CONTAINING PROTEIN 6"/>
    <property type="match status" value="1"/>
</dbReference>
<dbReference type="InterPro" id="IPR017920">
    <property type="entry name" value="COMM"/>
</dbReference>
<dbReference type="RefSeq" id="XP_024141741.1">
    <property type="nucleotide sequence ID" value="XM_024285973.2"/>
</dbReference>
<keyword evidence="6" id="KW-1185">Reference proteome</keyword>
<reference evidence="5" key="2">
    <citation type="submission" date="2025-09" db="UniProtKB">
        <authorList>
            <consortium name="Ensembl"/>
        </authorList>
    </citation>
    <scope>IDENTIFICATION</scope>
</reference>
<dbReference type="GeneID" id="112154796"/>
<name>A0A3B3DJZ7_ORYME</name>
<dbReference type="PaxDb" id="30732-ENSOMEP00000029804"/>
<comment type="function">
    <text evidence="2">Scaffold protein in the commander complex that is essential for endosomal recycling of transmembrane cargos; the commander complex is composed of the CCC subcomplex and the retriever subcomplex. May modulate activity of cullin-RING E3 ubiquitin ligase (CRL) complexes. Down-regulates activation of NF-kappa-B. Inhibits TNF-induced NFKB1 activation.</text>
</comment>
<evidence type="ECO:0000313" key="5">
    <source>
        <dbReference type="Ensembl" id="ENSOMEP00000029804.1"/>
    </source>
</evidence>
<organism evidence="5 6">
    <name type="scientific">Oryzias melastigma</name>
    <name type="common">Marine medaka</name>
    <dbReference type="NCBI Taxonomy" id="30732"/>
    <lineage>
        <taxon>Eukaryota</taxon>
        <taxon>Metazoa</taxon>
        <taxon>Chordata</taxon>
        <taxon>Craniata</taxon>
        <taxon>Vertebrata</taxon>
        <taxon>Euteleostomi</taxon>
        <taxon>Actinopterygii</taxon>
        <taxon>Neopterygii</taxon>
        <taxon>Teleostei</taxon>
        <taxon>Neoteleostei</taxon>
        <taxon>Acanthomorphata</taxon>
        <taxon>Ovalentaria</taxon>
        <taxon>Atherinomorphae</taxon>
        <taxon>Beloniformes</taxon>
        <taxon>Adrianichthyidae</taxon>
        <taxon>Oryziinae</taxon>
        <taxon>Oryzias</taxon>
    </lineage>
</organism>
<dbReference type="CTD" id="170622"/>
<evidence type="ECO:0000256" key="3">
    <source>
        <dbReference type="ARBA" id="ARBA00093468"/>
    </source>
</evidence>